<reference evidence="2" key="1">
    <citation type="submission" date="2019-08" db="EMBL/GenBank/DDBJ databases">
        <authorList>
            <person name="Kucharzyk K."/>
            <person name="Murdoch R.W."/>
            <person name="Higgins S."/>
            <person name="Loffler F."/>
        </authorList>
    </citation>
    <scope>NUCLEOTIDE SEQUENCE</scope>
</reference>
<proteinExistence type="predicted"/>
<name>A0A645FQX7_9ZZZZ</name>
<protein>
    <submittedName>
        <fullName evidence="2">Uncharacterized protein</fullName>
    </submittedName>
</protein>
<comment type="caution">
    <text evidence="2">The sequence shown here is derived from an EMBL/GenBank/DDBJ whole genome shotgun (WGS) entry which is preliminary data.</text>
</comment>
<feature type="compositionally biased region" description="Low complexity" evidence="1">
    <location>
        <begin position="145"/>
        <end position="160"/>
    </location>
</feature>
<evidence type="ECO:0000256" key="1">
    <source>
        <dbReference type="SAM" id="MobiDB-lite"/>
    </source>
</evidence>
<sequence>MSLFKISRTRDEAARIWRRSEASSLLAESAISSSPTMEPEIRSSRCRLVRRDSNRWSITVLAPSRTPYSRTERAHRSTAAISSSSRVFSTPPMSARCRAAATGFRAEKAGVPRRTIMSAAAVVWPSSRRTWCGSSLGRRARARSRPSPVTACSASSSSTLGSSRVRQDFSIKSVISALQSSVPAYRATAPAGFPPPPSRRSPRR</sequence>
<dbReference type="EMBL" id="VSSQ01063837">
    <property type="protein sequence ID" value="MPN16835.1"/>
    <property type="molecule type" value="Genomic_DNA"/>
</dbReference>
<evidence type="ECO:0000313" key="2">
    <source>
        <dbReference type="EMBL" id="MPN16835.1"/>
    </source>
</evidence>
<dbReference type="AlphaFoldDB" id="A0A645FQX7"/>
<accession>A0A645FQX7</accession>
<gene>
    <name evidence="2" type="ORF">SDC9_164182</name>
</gene>
<organism evidence="2">
    <name type="scientific">bioreactor metagenome</name>
    <dbReference type="NCBI Taxonomy" id="1076179"/>
    <lineage>
        <taxon>unclassified sequences</taxon>
        <taxon>metagenomes</taxon>
        <taxon>ecological metagenomes</taxon>
    </lineage>
</organism>
<feature type="region of interest" description="Disordered" evidence="1">
    <location>
        <begin position="137"/>
        <end position="160"/>
    </location>
</feature>